<organism evidence="1 2">
    <name type="scientific">Ruminococcus flavefaciens</name>
    <dbReference type="NCBI Taxonomy" id="1265"/>
    <lineage>
        <taxon>Bacteria</taxon>
        <taxon>Bacillati</taxon>
        <taxon>Bacillota</taxon>
        <taxon>Clostridia</taxon>
        <taxon>Eubacteriales</taxon>
        <taxon>Oscillospiraceae</taxon>
        <taxon>Ruminococcus</taxon>
    </lineage>
</organism>
<name>A0A315YR16_RUMFL</name>
<evidence type="ECO:0000313" key="2">
    <source>
        <dbReference type="Proteomes" id="UP000245720"/>
    </source>
</evidence>
<sequence length="71" mass="8201">MEKMSCTKWLCDFLEKTGRLQPRRTIRAEALKAGFGQNELKAARKNLGIILEPKFMVNEATGELEDYWRAP</sequence>
<dbReference type="AlphaFoldDB" id="A0A315YR16"/>
<dbReference type="EMBL" id="QGDI01000002">
    <property type="protein sequence ID" value="PWJ14628.1"/>
    <property type="molecule type" value="Genomic_DNA"/>
</dbReference>
<comment type="caution">
    <text evidence="1">The sequence shown here is derived from an EMBL/GenBank/DDBJ whole genome shotgun (WGS) entry which is preliminary data.</text>
</comment>
<proteinExistence type="predicted"/>
<protein>
    <submittedName>
        <fullName evidence="1">Uncharacterized protein</fullName>
    </submittedName>
</protein>
<evidence type="ECO:0000313" key="1">
    <source>
        <dbReference type="EMBL" id="PWJ14628.1"/>
    </source>
</evidence>
<accession>A0A315YR16</accession>
<gene>
    <name evidence="1" type="ORF">IE37_00613</name>
</gene>
<dbReference type="Proteomes" id="UP000245720">
    <property type="component" value="Unassembled WGS sequence"/>
</dbReference>
<reference evidence="1 2" key="1">
    <citation type="submission" date="2018-05" db="EMBL/GenBank/DDBJ databases">
        <title>The Hungate 1000. A catalogue of reference genomes from the rumen microbiome.</title>
        <authorList>
            <person name="Kelly W."/>
        </authorList>
    </citation>
    <scope>NUCLEOTIDE SEQUENCE [LARGE SCALE GENOMIC DNA]</scope>
    <source>
        <strain evidence="1 2">SAb67</strain>
    </source>
</reference>
<dbReference type="RefSeq" id="WP_109725502.1">
    <property type="nucleotide sequence ID" value="NZ_QGDI01000002.1"/>
</dbReference>